<dbReference type="SMART" id="SM00342">
    <property type="entry name" value="HTH_ARAC"/>
    <property type="match status" value="1"/>
</dbReference>
<dbReference type="InterPro" id="IPR018060">
    <property type="entry name" value="HTH_AraC"/>
</dbReference>
<dbReference type="RefSeq" id="WP_387416420.1">
    <property type="nucleotide sequence ID" value="NZ_JBIASD010000028.1"/>
</dbReference>
<dbReference type="Pfam" id="PF12833">
    <property type="entry name" value="HTH_18"/>
    <property type="match status" value="1"/>
</dbReference>
<dbReference type="PROSITE" id="PS00041">
    <property type="entry name" value="HTH_ARAC_FAMILY_1"/>
    <property type="match status" value="1"/>
</dbReference>
<dbReference type="EMBL" id="JBIASD010000028">
    <property type="protein sequence ID" value="MFF3670173.1"/>
    <property type="molecule type" value="Genomic_DNA"/>
</dbReference>
<feature type="domain" description="HTH araC/xylS-type" evidence="4">
    <location>
        <begin position="141"/>
        <end position="237"/>
    </location>
</feature>
<comment type="caution">
    <text evidence="5">The sequence shown here is derived from an EMBL/GenBank/DDBJ whole genome shotgun (WGS) entry which is preliminary data.</text>
</comment>
<keyword evidence="2" id="KW-0238">DNA-binding</keyword>
<evidence type="ECO:0000256" key="2">
    <source>
        <dbReference type="ARBA" id="ARBA00023125"/>
    </source>
</evidence>
<dbReference type="InterPro" id="IPR018062">
    <property type="entry name" value="HTH_AraC-typ_CS"/>
</dbReference>
<organism evidence="5 6">
    <name type="scientific">Microtetraspora malaysiensis</name>
    <dbReference type="NCBI Taxonomy" id="161358"/>
    <lineage>
        <taxon>Bacteria</taxon>
        <taxon>Bacillati</taxon>
        <taxon>Actinomycetota</taxon>
        <taxon>Actinomycetes</taxon>
        <taxon>Streptosporangiales</taxon>
        <taxon>Streptosporangiaceae</taxon>
        <taxon>Microtetraspora</taxon>
    </lineage>
</organism>
<proteinExistence type="predicted"/>
<evidence type="ECO:0000259" key="4">
    <source>
        <dbReference type="PROSITE" id="PS01124"/>
    </source>
</evidence>
<evidence type="ECO:0000256" key="3">
    <source>
        <dbReference type="ARBA" id="ARBA00023163"/>
    </source>
</evidence>
<protein>
    <submittedName>
        <fullName evidence="5">Helix-turn-helix domain-containing protein</fullName>
    </submittedName>
</protein>
<evidence type="ECO:0000313" key="6">
    <source>
        <dbReference type="Proteomes" id="UP001602013"/>
    </source>
</evidence>
<evidence type="ECO:0000256" key="1">
    <source>
        <dbReference type="ARBA" id="ARBA00023015"/>
    </source>
</evidence>
<dbReference type="Gene3D" id="1.10.10.60">
    <property type="entry name" value="Homeodomain-like"/>
    <property type="match status" value="1"/>
</dbReference>
<evidence type="ECO:0000313" key="5">
    <source>
        <dbReference type="EMBL" id="MFF3670173.1"/>
    </source>
</evidence>
<sequence>MLEQNDRRIVYASGAEATMFAETRAFGVTRHRLPAWKVVLPIGGHAELLHPGQPKVTAAGLIVPPQLAHACAATSPYVALFVDSWLLPPTPEPIRLDTAEVRRLVAALGAADEGGPGTAADLASGYLELRTLTQAPPPLDPRVAHAVRLSSRPEPDITSIAAEVGLSAPRLRALVRQAVGIPLTRLRQWARLRAAIAELPGTTAAVAAATAGFADQAHLARTARGLVGRTPASLHATALNRS</sequence>
<gene>
    <name evidence="5" type="ORF">ACFYXI_31765</name>
</gene>
<keyword evidence="6" id="KW-1185">Reference proteome</keyword>
<dbReference type="Proteomes" id="UP001602013">
    <property type="component" value="Unassembled WGS sequence"/>
</dbReference>
<accession>A0ABW6SZ38</accession>
<reference evidence="5 6" key="1">
    <citation type="submission" date="2024-10" db="EMBL/GenBank/DDBJ databases">
        <title>The Natural Products Discovery Center: Release of the First 8490 Sequenced Strains for Exploring Actinobacteria Biosynthetic Diversity.</title>
        <authorList>
            <person name="Kalkreuter E."/>
            <person name="Kautsar S.A."/>
            <person name="Yang D."/>
            <person name="Bader C.D."/>
            <person name="Teijaro C.N."/>
            <person name="Fluegel L."/>
            <person name="Davis C.M."/>
            <person name="Simpson J.R."/>
            <person name="Lauterbach L."/>
            <person name="Steele A.D."/>
            <person name="Gui C."/>
            <person name="Meng S."/>
            <person name="Li G."/>
            <person name="Viehrig K."/>
            <person name="Ye F."/>
            <person name="Su P."/>
            <person name="Kiefer A.F."/>
            <person name="Nichols A."/>
            <person name="Cepeda A.J."/>
            <person name="Yan W."/>
            <person name="Fan B."/>
            <person name="Jiang Y."/>
            <person name="Adhikari A."/>
            <person name="Zheng C.-J."/>
            <person name="Schuster L."/>
            <person name="Cowan T.M."/>
            <person name="Smanski M.J."/>
            <person name="Chevrette M.G."/>
            <person name="De Carvalho L.P.S."/>
            <person name="Shen B."/>
        </authorList>
    </citation>
    <scope>NUCLEOTIDE SEQUENCE [LARGE SCALE GENOMIC DNA]</scope>
    <source>
        <strain evidence="5 6">NPDC002173</strain>
    </source>
</reference>
<dbReference type="PROSITE" id="PS01124">
    <property type="entry name" value="HTH_ARAC_FAMILY_2"/>
    <property type="match status" value="1"/>
</dbReference>
<keyword evidence="3" id="KW-0804">Transcription</keyword>
<name>A0ABW6SZ38_9ACTN</name>
<keyword evidence="1" id="KW-0805">Transcription regulation</keyword>